<reference evidence="3" key="1">
    <citation type="submission" date="2013-08" db="EMBL/GenBank/DDBJ databases">
        <title>Intrasporangium oryzae NRRL B-24470.</title>
        <authorList>
            <person name="Liu H."/>
            <person name="Wang G."/>
        </authorList>
    </citation>
    <scope>NUCLEOTIDE SEQUENCE [LARGE SCALE GENOMIC DNA]</scope>
    <source>
        <strain evidence="3">Q5-1</strain>
    </source>
</reference>
<sequence>MSIAEAAARSALESVVTRLRESGLLDAIRDLKREVWAVNIDRYEPEELGDTPRSLGLLTFENFTQRAIRRYEHDELERVENHWKIEGLKVTTPNGVLTFELHGARIVGMKVPPAERRAPRWHRFADWDNESNTRLDIAMENSRVLGGYTTPYPGQGVLADFHANLGHLPGVVTNFLYLWAGEFTSPLTSGWLAVPAMGGHPFAAVAPLWHDTEDDLPGSTRAGKRGPIGPSYDEKLATQPSIMLKPRPATEGEV</sequence>
<dbReference type="OrthoDB" id="3346899at2"/>
<feature type="region of interest" description="Disordered" evidence="1">
    <location>
        <begin position="213"/>
        <end position="254"/>
    </location>
</feature>
<evidence type="ECO:0000313" key="2">
    <source>
        <dbReference type="EMBL" id="EWT06812.1"/>
    </source>
</evidence>
<name>W9GNZ5_9MICO</name>
<dbReference type="Proteomes" id="UP000019494">
    <property type="component" value="Unassembled WGS sequence"/>
</dbReference>
<comment type="caution">
    <text evidence="2">The sequence shown here is derived from an EMBL/GenBank/DDBJ whole genome shotgun (WGS) entry which is preliminary data.</text>
</comment>
<dbReference type="EMBL" id="AWQS01000032">
    <property type="protein sequence ID" value="EWT06812.1"/>
    <property type="molecule type" value="Genomic_DNA"/>
</dbReference>
<evidence type="ECO:0000313" key="3">
    <source>
        <dbReference type="Proteomes" id="UP000019494"/>
    </source>
</evidence>
<dbReference type="RefSeq" id="WP_034714690.1">
    <property type="nucleotide sequence ID" value="NZ_AWQS01000032.1"/>
</dbReference>
<accession>W9GNZ5</accession>
<gene>
    <name evidence="2" type="ORF">N864_16825</name>
</gene>
<proteinExistence type="predicted"/>
<evidence type="ECO:0000256" key="1">
    <source>
        <dbReference type="SAM" id="MobiDB-lite"/>
    </source>
</evidence>
<protein>
    <submittedName>
        <fullName evidence="2">Uncharacterized protein</fullName>
    </submittedName>
</protein>
<organism evidence="2 3">
    <name type="scientific">Intrasporangium chromatireducens Q5-1</name>
    <dbReference type="NCBI Taxonomy" id="584657"/>
    <lineage>
        <taxon>Bacteria</taxon>
        <taxon>Bacillati</taxon>
        <taxon>Actinomycetota</taxon>
        <taxon>Actinomycetes</taxon>
        <taxon>Micrococcales</taxon>
        <taxon>Intrasporangiaceae</taxon>
        <taxon>Intrasporangium</taxon>
    </lineage>
</organism>
<keyword evidence="3" id="KW-1185">Reference proteome</keyword>
<dbReference type="AlphaFoldDB" id="W9GNZ5"/>